<sequence>MRLSNPRLDRKVSASDGRLISWLTTYQLDSGYHHRRRILAKVINDDPCSTHGNTFTATNSLVA</sequence>
<dbReference type="HOGENOM" id="CLU_2881060_0_0_11"/>
<dbReference type="PATRIC" id="fig|459424.11.peg.2833"/>
<reference evidence="1 2" key="1">
    <citation type="journal article" date="2013" name="J. Bacteriol.">
        <title>Complete Genome Sequence of the Frog Pathogen Mycobacterium ulcerans Ecovar Liflandii.</title>
        <authorList>
            <person name="Tobias N.J."/>
            <person name="Doig K.D."/>
            <person name="Medema M.H."/>
            <person name="Chen H."/>
            <person name="Haring V."/>
            <person name="Moore R."/>
            <person name="Seemann T."/>
            <person name="Stinear T.P."/>
        </authorList>
    </citation>
    <scope>NUCLEOTIDE SEQUENCE [LARGE SCALE GENOMIC DNA]</scope>
    <source>
        <strain evidence="1 2">128FXT</strain>
    </source>
</reference>
<dbReference type="EMBL" id="CP003899">
    <property type="protein sequence ID" value="AGC62532.1"/>
    <property type="molecule type" value="Genomic_DNA"/>
</dbReference>
<evidence type="ECO:0000313" key="1">
    <source>
        <dbReference type="EMBL" id="AGC62532.1"/>
    </source>
</evidence>
<dbReference type="Proteomes" id="UP000011157">
    <property type="component" value="Chromosome"/>
</dbReference>
<organism evidence="1 2">
    <name type="scientific">Mycobacterium liflandii (strain 128FXT)</name>
    <dbReference type="NCBI Taxonomy" id="459424"/>
    <lineage>
        <taxon>Bacteria</taxon>
        <taxon>Bacillati</taxon>
        <taxon>Actinomycetota</taxon>
        <taxon>Actinomycetes</taxon>
        <taxon>Mycobacteriales</taxon>
        <taxon>Mycobacteriaceae</taxon>
        <taxon>Mycobacterium</taxon>
        <taxon>Mycobacterium ulcerans group</taxon>
    </lineage>
</organism>
<keyword evidence="2" id="KW-1185">Reference proteome</keyword>
<dbReference type="AlphaFoldDB" id="L7V8R2"/>
<protein>
    <submittedName>
        <fullName evidence="1">Uncharacterized protein</fullName>
    </submittedName>
</protein>
<dbReference type="KEGG" id="mli:MULP_02745"/>
<evidence type="ECO:0000313" key="2">
    <source>
        <dbReference type="Proteomes" id="UP000011157"/>
    </source>
</evidence>
<name>L7V8R2_MYCL1</name>
<proteinExistence type="predicted"/>
<accession>L7V8R2</accession>
<gene>
    <name evidence="1" type="ordered locus">MULP_02745</name>
</gene>